<proteinExistence type="predicted"/>
<keyword evidence="4 7" id="KW-0472">Membrane</keyword>
<reference evidence="8 9" key="1">
    <citation type="submission" date="2018-06" db="EMBL/GenBank/DDBJ databases">
        <title>Whole genome sequencing of four bacterial strains from South Shetland trench revealing bio-synthetic gene clusters.</title>
        <authorList>
            <person name="Abdel-Mageed W.M."/>
            <person name="Lehri B."/>
            <person name="Jarmusch S.A."/>
            <person name="Miranda K."/>
            <person name="Goodfellow M."/>
            <person name="Jaspars M."/>
            <person name="Karlyshev A.V."/>
        </authorList>
    </citation>
    <scope>NUCLEOTIDE SEQUENCE [LARGE SCALE GENOMIC DNA]</scope>
    <source>
        <strain evidence="8 9">SST1</strain>
    </source>
</reference>
<dbReference type="CDD" id="cd06530">
    <property type="entry name" value="S26_SPase_I"/>
    <property type="match status" value="1"/>
</dbReference>
<dbReference type="GO" id="GO:0004252">
    <property type="term" value="F:serine-type endopeptidase activity"/>
    <property type="evidence" value="ECO:0007669"/>
    <property type="project" value="UniProtKB-UniRule"/>
</dbReference>
<keyword evidence="2 7" id="KW-0812">Transmembrane</keyword>
<comment type="caution">
    <text evidence="8">The sequence shown here is derived from an EMBL/GenBank/DDBJ whole genome shotgun (WGS) entry which is preliminary data.</text>
</comment>
<evidence type="ECO:0000256" key="7">
    <source>
        <dbReference type="SAM" id="Phobius"/>
    </source>
</evidence>
<dbReference type="GO" id="GO:0006465">
    <property type="term" value="P:signal peptide processing"/>
    <property type="evidence" value="ECO:0007669"/>
    <property type="project" value="UniProtKB-UniRule"/>
</dbReference>
<evidence type="ECO:0000256" key="2">
    <source>
        <dbReference type="ARBA" id="ARBA00022692"/>
    </source>
</evidence>
<gene>
    <name evidence="8" type="ORF">DQ226_02565</name>
</gene>
<dbReference type="EC" id="3.4.21.89" evidence="5"/>
<evidence type="ECO:0000313" key="9">
    <source>
        <dbReference type="Proteomes" id="UP000252187"/>
    </source>
</evidence>
<dbReference type="Proteomes" id="UP000252187">
    <property type="component" value="Unassembled WGS sequence"/>
</dbReference>
<comment type="subcellular location">
    <subcellularLocation>
        <location evidence="1">Membrane</location>
    </subcellularLocation>
</comment>
<accession>A0A365PD67</accession>
<evidence type="ECO:0000256" key="6">
    <source>
        <dbReference type="SAM" id="MobiDB-lite"/>
    </source>
</evidence>
<feature type="transmembrane region" description="Helical" evidence="7">
    <location>
        <begin position="20"/>
        <end position="44"/>
    </location>
</feature>
<evidence type="ECO:0000313" key="8">
    <source>
        <dbReference type="EMBL" id="RBA39789.1"/>
    </source>
</evidence>
<organism evidence="8 9">
    <name type="scientific">Dietzia maris</name>
    <dbReference type="NCBI Taxonomy" id="37915"/>
    <lineage>
        <taxon>Bacteria</taxon>
        <taxon>Bacillati</taxon>
        <taxon>Actinomycetota</taxon>
        <taxon>Actinomycetes</taxon>
        <taxon>Mycobacteriales</taxon>
        <taxon>Dietziaceae</taxon>
        <taxon>Dietzia</taxon>
    </lineage>
</organism>
<feature type="region of interest" description="Disordered" evidence="6">
    <location>
        <begin position="171"/>
        <end position="201"/>
    </location>
</feature>
<dbReference type="AlphaFoldDB" id="A0A365PD67"/>
<name>A0A365PD67_9ACTN</name>
<dbReference type="InterPro" id="IPR036286">
    <property type="entry name" value="LexA/Signal_pep-like_sf"/>
</dbReference>
<dbReference type="GO" id="GO:0009003">
    <property type="term" value="F:signal peptidase activity"/>
    <property type="evidence" value="ECO:0007669"/>
    <property type="project" value="UniProtKB-EC"/>
</dbReference>
<keyword evidence="8" id="KW-0378">Hydrolase</keyword>
<evidence type="ECO:0000256" key="1">
    <source>
        <dbReference type="ARBA" id="ARBA00004370"/>
    </source>
</evidence>
<dbReference type="SUPFAM" id="SSF51306">
    <property type="entry name" value="LexA/Signal peptidase"/>
    <property type="match status" value="1"/>
</dbReference>
<dbReference type="EMBL" id="QNTT01000004">
    <property type="protein sequence ID" value="RBA39789.1"/>
    <property type="molecule type" value="Genomic_DNA"/>
</dbReference>
<evidence type="ECO:0000256" key="5">
    <source>
        <dbReference type="NCBIfam" id="TIGR02228"/>
    </source>
</evidence>
<feature type="transmembrane region" description="Helical" evidence="7">
    <location>
        <begin position="148"/>
        <end position="166"/>
    </location>
</feature>
<feature type="compositionally biased region" description="Basic and acidic residues" evidence="6">
    <location>
        <begin position="182"/>
        <end position="201"/>
    </location>
</feature>
<dbReference type="GO" id="GO:0016020">
    <property type="term" value="C:membrane"/>
    <property type="evidence" value="ECO:0007669"/>
    <property type="project" value="UniProtKB-SubCell"/>
</dbReference>
<sequence>MTQNRDDKGRGFVNSGNRELALNIGAIAGLICIVAASLSMFLGFKPLVFQSGSMSPSIQTGALAFARTVPADQLEVGDVVSVTNASGVRITHRVAGLEPVGGGEMMMTMRGDANGADDPVPYYVSEADRVVCHINGLGYAVAWLSNPVAIFLGGIVAGGLLVIAFGRTRTTTTDESASGEGAKTDGADPRTMREMEEARHG</sequence>
<evidence type="ECO:0000256" key="3">
    <source>
        <dbReference type="ARBA" id="ARBA00022989"/>
    </source>
</evidence>
<dbReference type="InterPro" id="IPR019533">
    <property type="entry name" value="Peptidase_S26"/>
</dbReference>
<dbReference type="NCBIfam" id="TIGR02228">
    <property type="entry name" value="sigpep_I_arch"/>
    <property type="match status" value="1"/>
</dbReference>
<dbReference type="InterPro" id="IPR001733">
    <property type="entry name" value="Peptidase_S26B"/>
</dbReference>
<protein>
    <recommendedName>
        <fullName evidence="5">Signal peptidase I</fullName>
        <ecNumber evidence="5">3.4.21.89</ecNumber>
    </recommendedName>
</protein>
<keyword evidence="3 7" id="KW-1133">Transmembrane helix</keyword>
<evidence type="ECO:0000256" key="4">
    <source>
        <dbReference type="ARBA" id="ARBA00023136"/>
    </source>
</evidence>